<dbReference type="SUPFAM" id="SSF51621">
    <property type="entry name" value="Phosphoenolpyruvate/pyruvate domain"/>
    <property type="match status" value="1"/>
</dbReference>
<dbReference type="STRING" id="52.CMC5_037960"/>
<feature type="domain" description="Pyruvate kinase C-terminal" evidence="15">
    <location>
        <begin position="330"/>
        <end position="442"/>
    </location>
</feature>
<dbReference type="Gene3D" id="3.40.1380.20">
    <property type="entry name" value="Pyruvate kinase, C-terminal domain"/>
    <property type="match status" value="1"/>
</dbReference>
<evidence type="ECO:0000313" key="17">
    <source>
        <dbReference type="Proteomes" id="UP000067626"/>
    </source>
</evidence>
<dbReference type="Proteomes" id="UP000067626">
    <property type="component" value="Chromosome"/>
</dbReference>
<dbReference type="Pfam" id="PF02887">
    <property type="entry name" value="PK_C"/>
    <property type="match status" value="1"/>
</dbReference>
<evidence type="ECO:0000256" key="13">
    <source>
        <dbReference type="RuleBase" id="RU000504"/>
    </source>
</evidence>
<dbReference type="PATRIC" id="fig|52.7.peg.4177"/>
<evidence type="ECO:0000256" key="1">
    <source>
        <dbReference type="ARBA" id="ARBA00004997"/>
    </source>
</evidence>
<feature type="domain" description="Pyruvate kinase barrel" evidence="14">
    <location>
        <begin position="1"/>
        <end position="295"/>
    </location>
</feature>
<dbReference type="InterPro" id="IPR015795">
    <property type="entry name" value="Pyrv_Knase_C"/>
</dbReference>
<dbReference type="PANTHER" id="PTHR11817">
    <property type="entry name" value="PYRUVATE KINASE"/>
    <property type="match status" value="1"/>
</dbReference>
<dbReference type="GO" id="GO:0005524">
    <property type="term" value="F:ATP binding"/>
    <property type="evidence" value="ECO:0007669"/>
    <property type="project" value="UniProtKB-KW"/>
</dbReference>
<dbReference type="NCBIfam" id="TIGR01064">
    <property type="entry name" value="pyruv_kin"/>
    <property type="match status" value="1"/>
</dbReference>
<evidence type="ECO:0000256" key="10">
    <source>
        <dbReference type="ARBA" id="ARBA00023152"/>
    </source>
</evidence>
<dbReference type="SUPFAM" id="SSF52935">
    <property type="entry name" value="PK C-terminal domain-like"/>
    <property type="match status" value="1"/>
</dbReference>
<dbReference type="InterPro" id="IPR015806">
    <property type="entry name" value="Pyrv_Knase_insert_dom_sf"/>
</dbReference>
<evidence type="ECO:0000256" key="3">
    <source>
        <dbReference type="ARBA" id="ARBA00012142"/>
    </source>
</evidence>
<dbReference type="EC" id="2.7.1.40" evidence="3 12"/>
<keyword evidence="9 13" id="KW-0460">Magnesium</keyword>
<comment type="similarity">
    <text evidence="2 13">Belongs to the pyruvate kinase family.</text>
</comment>
<evidence type="ECO:0000256" key="8">
    <source>
        <dbReference type="ARBA" id="ARBA00022840"/>
    </source>
</evidence>
<protein>
    <recommendedName>
        <fullName evidence="3 12">Pyruvate kinase</fullName>
        <ecNumber evidence="3 12">2.7.1.40</ecNumber>
    </recommendedName>
</protein>
<dbReference type="InterPro" id="IPR040442">
    <property type="entry name" value="Pyrv_kinase-like_dom_sf"/>
</dbReference>
<keyword evidence="4 13" id="KW-0808">Transferase</keyword>
<evidence type="ECO:0000256" key="9">
    <source>
        <dbReference type="ARBA" id="ARBA00022842"/>
    </source>
</evidence>
<dbReference type="NCBIfam" id="NF004978">
    <property type="entry name" value="PRK06354.1"/>
    <property type="match status" value="1"/>
</dbReference>
<dbReference type="KEGG" id="ccro:CMC5_037960"/>
<keyword evidence="10 13" id="KW-0324">Glycolysis</keyword>
<sequence length="446" mass="48187">MDVARLNFSHGSHEEHGRRLTTVRAAADACGKPIAILQDLCGPKIRAGKFTDGGWQVETDSVVWLTEADRNTPEASQGEIPILYEGLAFDLQQGDVVLIDDGRIIVTVTRIDGERVQAVVTQGGKLRDRVGVSLPARRVRLATLTEKDKADLAFGLSHGVDYVALSFVRNADDIRLVRDICEAWGRPTPIVAKIETPAAIDNLESIILATDGVMVARGDLGVEFNPERVPVIQREILGLARTHQKPVIVATEMLQSMVTATRPTRAEASDVATAVFDGTDAVMLSQETATGQHPSLVARMMARIITEAEQSRFYRYRFSEGPGERASVAEAIARNACDIASEIGARLVVAFTENGQTARFASKARPVVPIVAFSPNVTTRRRLALLWGVVPFPIDLYRDADQMIENASAVLVANGMVSPGDKFVAVFGAPVGVAGSTNTIRVKVVE</sequence>
<dbReference type="InterPro" id="IPR011037">
    <property type="entry name" value="Pyrv_Knase-like_insert_dom_sf"/>
</dbReference>
<keyword evidence="7 13" id="KW-0418">Kinase</keyword>
<evidence type="ECO:0000256" key="6">
    <source>
        <dbReference type="ARBA" id="ARBA00022741"/>
    </source>
</evidence>
<evidence type="ECO:0000259" key="14">
    <source>
        <dbReference type="Pfam" id="PF00224"/>
    </source>
</evidence>
<accession>A0A0K1EG39</accession>
<reference evidence="16 17" key="1">
    <citation type="submission" date="2015-07" db="EMBL/GenBank/DDBJ databases">
        <title>Genome analysis of myxobacterium Chondromyces crocatus Cm c5 reveals a high potential for natural compound synthesis and the genetic basis for the loss of fruiting body formation.</title>
        <authorList>
            <person name="Zaburannyi N."/>
            <person name="Bunk B."/>
            <person name="Maier J."/>
            <person name="Overmann J."/>
            <person name="Mueller R."/>
        </authorList>
    </citation>
    <scope>NUCLEOTIDE SEQUENCE [LARGE SCALE GENOMIC DNA]</scope>
    <source>
        <strain evidence="16 17">Cm c5</strain>
    </source>
</reference>
<dbReference type="GO" id="GO:0000287">
    <property type="term" value="F:magnesium ion binding"/>
    <property type="evidence" value="ECO:0007669"/>
    <property type="project" value="UniProtKB-UniRule"/>
</dbReference>
<evidence type="ECO:0000313" key="16">
    <source>
        <dbReference type="EMBL" id="AKT39647.1"/>
    </source>
</evidence>
<dbReference type="Gene3D" id="3.20.20.60">
    <property type="entry name" value="Phosphoenolpyruvate-binding domains"/>
    <property type="match status" value="1"/>
</dbReference>
<dbReference type="InterPro" id="IPR015793">
    <property type="entry name" value="Pyrv_Knase_brl"/>
</dbReference>
<name>A0A0K1EG39_CHOCO</name>
<dbReference type="InterPro" id="IPR036918">
    <property type="entry name" value="Pyrv_Knase_C_sf"/>
</dbReference>
<gene>
    <name evidence="16" type="primary">pyk</name>
    <name evidence="16" type="ORF">CMC5_037960</name>
</gene>
<organism evidence="16 17">
    <name type="scientific">Chondromyces crocatus</name>
    <dbReference type="NCBI Taxonomy" id="52"/>
    <lineage>
        <taxon>Bacteria</taxon>
        <taxon>Pseudomonadati</taxon>
        <taxon>Myxococcota</taxon>
        <taxon>Polyangia</taxon>
        <taxon>Polyangiales</taxon>
        <taxon>Polyangiaceae</taxon>
        <taxon>Chondromyces</taxon>
    </lineage>
</organism>
<evidence type="ECO:0000256" key="4">
    <source>
        <dbReference type="ARBA" id="ARBA00022679"/>
    </source>
</evidence>
<keyword evidence="17" id="KW-1185">Reference proteome</keyword>
<dbReference type="EMBL" id="CP012159">
    <property type="protein sequence ID" value="AKT39647.1"/>
    <property type="molecule type" value="Genomic_DNA"/>
</dbReference>
<dbReference type="NCBIfam" id="NF004491">
    <property type="entry name" value="PRK05826.1"/>
    <property type="match status" value="1"/>
</dbReference>
<dbReference type="InterPro" id="IPR015813">
    <property type="entry name" value="Pyrv/PenolPyrv_kinase-like_dom"/>
</dbReference>
<keyword evidence="11 16" id="KW-0670">Pyruvate</keyword>
<dbReference type="UniPathway" id="UPA00109">
    <property type="reaction ID" value="UER00188"/>
</dbReference>
<dbReference type="InterPro" id="IPR001697">
    <property type="entry name" value="Pyr_Knase"/>
</dbReference>
<evidence type="ECO:0000259" key="15">
    <source>
        <dbReference type="Pfam" id="PF02887"/>
    </source>
</evidence>
<dbReference type="AlphaFoldDB" id="A0A0K1EG39"/>
<evidence type="ECO:0000256" key="7">
    <source>
        <dbReference type="ARBA" id="ARBA00022777"/>
    </source>
</evidence>
<keyword evidence="8" id="KW-0067">ATP-binding</keyword>
<dbReference type="GO" id="GO:0016301">
    <property type="term" value="F:kinase activity"/>
    <property type="evidence" value="ECO:0007669"/>
    <property type="project" value="UniProtKB-KW"/>
</dbReference>
<comment type="catalytic activity">
    <reaction evidence="13">
        <text>pyruvate + ATP = phosphoenolpyruvate + ADP + H(+)</text>
        <dbReference type="Rhea" id="RHEA:18157"/>
        <dbReference type="ChEBI" id="CHEBI:15361"/>
        <dbReference type="ChEBI" id="CHEBI:15378"/>
        <dbReference type="ChEBI" id="CHEBI:30616"/>
        <dbReference type="ChEBI" id="CHEBI:58702"/>
        <dbReference type="ChEBI" id="CHEBI:456216"/>
        <dbReference type="EC" id="2.7.1.40"/>
    </reaction>
</comment>
<proteinExistence type="inferred from homology"/>
<evidence type="ECO:0000256" key="12">
    <source>
        <dbReference type="NCBIfam" id="TIGR01064"/>
    </source>
</evidence>
<evidence type="ECO:0000256" key="5">
    <source>
        <dbReference type="ARBA" id="ARBA00022723"/>
    </source>
</evidence>
<dbReference type="PRINTS" id="PR01050">
    <property type="entry name" value="PYRUVTKNASE"/>
</dbReference>
<comment type="pathway">
    <text evidence="1 13">Carbohydrate degradation; glycolysis; pyruvate from D-glyceraldehyde 3-phosphate: step 5/5.</text>
</comment>
<dbReference type="SUPFAM" id="SSF50800">
    <property type="entry name" value="PK beta-barrel domain-like"/>
    <property type="match status" value="1"/>
</dbReference>
<evidence type="ECO:0000256" key="11">
    <source>
        <dbReference type="ARBA" id="ARBA00023317"/>
    </source>
</evidence>
<dbReference type="GO" id="GO:0030955">
    <property type="term" value="F:potassium ion binding"/>
    <property type="evidence" value="ECO:0007669"/>
    <property type="project" value="UniProtKB-UniRule"/>
</dbReference>
<dbReference type="GO" id="GO:0004743">
    <property type="term" value="F:pyruvate kinase activity"/>
    <property type="evidence" value="ECO:0007669"/>
    <property type="project" value="UniProtKB-UniRule"/>
</dbReference>
<dbReference type="Gene3D" id="2.40.33.10">
    <property type="entry name" value="PK beta-barrel domain-like"/>
    <property type="match status" value="1"/>
</dbReference>
<evidence type="ECO:0000256" key="2">
    <source>
        <dbReference type="ARBA" id="ARBA00008663"/>
    </source>
</evidence>
<keyword evidence="6" id="KW-0547">Nucleotide-binding</keyword>
<dbReference type="Pfam" id="PF00224">
    <property type="entry name" value="PK"/>
    <property type="match status" value="1"/>
</dbReference>
<keyword evidence="5" id="KW-0479">Metal-binding</keyword>